<name>A0A2G9YY92_9BACT</name>
<dbReference type="AlphaFoldDB" id="A0A2G9YY92"/>
<dbReference type="SUPFAM" id="SSF53474">
    <property type="entry name" value="alpha/beta-Hydrolases"/>
    <property type="match status" value="1"/>
</dbReference>
<dbReference type="PANTHER" id="PTHR15394">
    <property type="entry name" value="SERINE HYDROLASE RBBP9"/>
    <property type="match status" value="1"/>
</dbReference>
<accession>A0A2G9YY92</accession>
<dbReference type="InterPro" id="IPR029058">
    <property type="entry name" value="AB_hydrolase_fold"/>
</dbReference>
<dbReference type="PANTHER" id="PTHR15394:SF3">
    <property type="entry name" value="SERINE HYDROLASE RBBP9"/>
    <property type="match status" value="1"/>
</dbReference>
<evidence type="ECO:0000313" key="1">
    <source>
        <dbReference type="EMBL" id="PIP24234.1"/>
    </source>
</evidence>
<dbReference type="InterPro" id="IPR010662">
    <property type="entry name" value="RBBP9/YdeN"/>
</dbReference>
<protein>
    <recommendedName>
        <fullName evidence="3">Alpha/beta hydrolase</fullName>
    </recommendedName>
</protein>
<organism evidence="1 2">
    <name type="scientific">Candidatus Nealsonbacteria bacterium CG23_combo_of_CG06-09_8_20_14_all_37_18</name>
    <dbReference type="NCBI Taxonomy" id="1974720"/>
    <lineage>
        <taxon>Bacteria</taxon>
        <taxon>Candidatus Nealsoniibacteriota</taxon>
    </lineage>
</organism>
<dbReference type="Proteomes" id="UP000229952">
    <property type="component" value="Unassembled WGS sequence"/>
</dbReference>
<proteinExistence type="predicted"/>
<reference evidence="1 2" key="1">
    <citation type="submission" date="2017-09" db="EMBL/GenBank/DDBJ databases">
        <title>Depth-based differentiation of microbial function through sediment-hosted aquifers and enrichment of novel symbionts in the deep terrestrial subsurface.</title>
        <authorList>
            <person name="Probst A.J."/>
            <person name="Ladd B."/>
            <person name="Jarett J.K."/>
            <person name="Geller-Mcgrath D.E."/>
            <person name="Sieber C.M."/>
            <person name="Emerson J.B."/>
            <person name="Anantharaman K."/>
            <person name="Thomas B.C."/>
            <person name="Malmstrom R."/>
            <person name="Stieglmeier M."/>
            <person name="Klingl A."/>
            <person name="Woyke T."/>
            <person name="Ryan C.M."/>
            <person name="Banfield J.F."/>
        </authorList>
    </citation>
    <scope>NUCLEOTIDE SEQUENCE [LARGE SCALE GENOMIC DNA]</scope>
    <source>
        <strain evidence="1">CG23_combo_of_CG06-09_8_20_14_all_37_18</strain>
    </source>
</reference>
<evidence type="ECO:0000313" key="2">
    <source>
        <dbReference type="Proteomes" id="UP000229952"/>
    </source>
</evidence>
<sequence>MKTAKSKIQVLLVHGGMTFKNEKDYLHYLKTKEITTKKKVSWTGDYLEKSLGKNFEIISPRMPLQDFAKYKDWKIFFERYLSLIDIENKYILIGSSLGGIFLAKYLSENKLRKKALSVYLVCPPFDNTLSGEDLVSGFTLGNNLSLIEENCKNLHLLFSKDDDVVPVSHADKYKQNVLDIN</sequence>
<evidence type="ECO:0008006" key="3">
    <source>
        <dbReference type="Google" id="ProtNLM"/>
    </source>
</evidence>
<gene>
    <name evidence="1" type="ORF">COX35_01800</name>
</gene>
<comment type="caution">
    <text evidence="1">The sequence shown here is derived from an EMBL/GenBank/DDBJ whole genome shotgun (WGS) entry which is preliminary data.</text>
</comment>
<dbReference type="Gene3D" id="3.40.50.1820">
    <property type="entry name" value="alpha/beta hydrolase"/>
    <property type="match status" value="1"/>
</dbReference>
<dbReference type="EMBL" id="PCRQ01000049">
    <property type="protein sequence ID" value="PIP24234.1"/>
    <property type="molecule type" value="Genomic_DNA"/>
</dbReference>